<accession>A0A0E9S605</accession>
<name>A0A0E9S605_ANGAN</name>
<sequence>MMTSHGGFTKQEDQCGINALSLQSPQPKENFTGAGGLYRQKCTIHDNLMSVFHVYSHFDWWSSRSEF</sequence>
<protein>
    <submittedName>
        <fullName evidence="1">Uncharacterized protein</fullName>
    </submittedName>
</protein>
<organism evidence="1">
    <name type="scientific">Anguilla anguilla</name>
    <name type="common">European freshwater eel</name>
    <name type="synonym">Muraena anguilla</name>
    <dbReference type="NCBI Taxonomy" id="7936"/>
    <lineage>
        <taxon>Eukaryota</taxon>
        <taxon>Metazoa</taxon>
        <taxon>Chordata</taxon>
        <taxon>Craniata</taxon>
        <taxon>Vertebrata</taxon>
        <taxon>Euteleostomi</taxon>
        <taxon>Actinopterygii</taxon>
        <taxon>Neopterygii</taxon>
        <taxon>Teleostei</taxon>
        <taxon>Anguilliformes</taxon>
        <taxon>Anguillidae</taxon>
        <taxon>Anguilla</taxon>
    </lineage>
</organism>
<evidence type="ECO:0000313" key="1">
    <source>
        <dbReference type="EMBL" id="JAH36824.1"/>
    </source>
</evidence>
<reference evidence="1" key="1">
    <citation type="submission" date="2014-11" db="EMBL/GenBank/DDBJ databases">
        <authorList>
            <person name="Amaro Gonzalez C."/>
        </authorList>
    </citation>
    <scope>NUCLEOTIDE SEQUENCE</scope>
</reference>
<reference evidence="1" key="2">
    <citation type="journal article" date="2015" name="Fish Shellfish Immunol.">
        <title>Early steps in the European eel (Anguilla anguilla)-Vibrio vulnificus interaction in the gills: Role of the RtxA13 toxin.</title>
        <authorList>
            <person name="Callol A."/>
            <person name="Pajuelo D."/>
            <person name="Ebbesson L."/>
            <person name="Teles M."/>
            <person name="MacKenzie S."/>
            <person name="Amaro C."/>
        </authorList>
    </citation>
    <scope>NUCLEOTIDE SEQUENCE</scope>
</reference>
<dbReference type="AlphaFoldDB" id="A0A0E9S605"/>
<proteinExistence type="predicted"/>
<dbReference type="EMBL" id="GBXM01071753">
    <property type="protein sequence ID" value="JAH36824.1"/>
    <property type="molecule type" value="Transcribed_RNA"/>
</dbReference>